<keyword evidence="4" id="KW-0238">DNA-binding</keyword>
<dbReference type="Pfam" id="PF08281">
    <property type="entry name" value="Sigma70_r4_2"/>
    <property type="match status" value="1"/>
</dbReference>
<proteinExistence type="inferred from homology"/>
<evidence type="ECO:0000256" key="1">
    <source>
        <dbReference type="ARBA" id="ARBA00010641"/>
    </source>
</evidence>
<accession>A0A1H7WSB6</accession>
<dbReference type="RefSeq" id="WP_042450975.1">
    <property type="nucleotide sequence ID" value="NZ_BBPN01000020.1"/>
</dbReference>
<dbReference type="InterPro" id="IPR013325">
    <property type="entry name" value="RNA_pol_sigma_r2"/>
</dbReference>
<dbReference type="CDD" id="cd06171">
    <property type="entry name" value="Sigma70_r4"/>
    <property type="match status" value="1"/>
</dbReference>
<feature type="domain" description="RNA polymerase sigma factor 70 region 4 type 2" evidence="7">
    <location>
        <begin position="116"/>
        <end position="167"/>
    </location>
</feature>
<reference evidence="9" key="1">
    <citation type="submission" date="2016-10" db="EMBL/GenBank/DDBJ databases">
        <authorList>
            <person name="Varghese N."/>
        </authorList>
    </citation>
    <scope>NUCLEOTIDE SEQUENCE [LARGE SCALE GENOMIC DNA]</scope>
    <source>
        <strain evidence="9">DSM 45096 / BCRC 16803 / CGMCC 4.1857 / CIP 109030 / JCM 12277 / KCTC 19219 / NBRC 100920 / 33214</strain>
    </source>
</reference>
<dbReference type="InterPro" id="IPR013249">
    <property type="entry name" value="RNA_pol_sigma70_r4_t2"/>
</dbReference>
<dbReference type="SUPFAM" id="SSF88946">
    <property type="entry name" value="Sigma2 domain of RNA polymerase sigma factors"/>
    <property type="match status" value="1"/>
</dbReference>
<dbReference type="Gene3D" id="1.10.10.10">
    <property type="entry name" value="Winged helix-like DNA-binding domain superfamily/Winged helix DNA-binding domain"/>
    <property type="match status" value="1"/>
</dbReference>
<dbReference type="NCBIfam" id="TIGR02937">
    <property type="entry name" value="sigma70-ECF"/>
    <property type="match status" value="1"/>
</dbReference>
<gene>
    <name evidence="8" type="ORF">SAMN05414137_12186</name>
</gene>
<dbReference type="AlphaFoldDB" id="A0A1H7WSB6"/>
<evidence type="ECO:0000313" key="9">
    <source>
        <dbReference type="Proteomes" id="UP000183015"/>
    </source>
</evidence>
<feature type="domain" description="RNA polymerase sigma-70 region 2" evidence="6">
    <location>
        <begin position="25"/>
        <end position="85"/>
    </location>
</feature>
<evidence type="ECO:0000256" key="4">
    <source>
        <dbReference type="ARBA" id="ARBA00023125"/>
    </source>
</evidence>
<dbReference type="InterPro" id="IPR013324">
    <property type="entry name" value="RNA_pol_sigma_r3/r4-like"/>
</dbReference>
<dbReference type="Gene3D" id="1.10.1740.10">
    <property type="match status" value="1"/>
</dbReference>
<dbReference type="InterPro" id="IPR036388">
    <property type="entry name" value="WH-like_DNA-bd_sf"/>
</dbReference>
<name>A0A1H7WSB6_STRJI</name>
<evidence type="ECO:0000256" key="3">
    <source>
        <dbReference type="ARBA" id="ARBA00023082"/>
    </source>
</evidence>
<keyword evidence="2" id="KW-0805">Transcription regulation</keyword>
<dbReference type="Proteomes" id="UP000183015">
    <property type="component" value="Unassembled WGS sequence"/>
</dbReference>
<dbReference type="InterPro" id="IPR014325">
    <property type="entry name" value="RNA_pol_sigma-E_actinobac"/>
</dbReference>
<evidence type="ECO:0000313" key="8">
    <source>
        <dbReference type="EMBL" id="SEM24145.1"/>
    </source>
</evidence>
<evidence type="ECO:0000256" key="5">
    <source>
        <dbReference type="ARBA" id="ARBA00023163"/>
    </source>
</evidence>
<dbReference type="InterPro" id="IPR007627">
    <property type="entry name" value="RNA_pol_sigma70_r2"/>
</dbReference>
<dbReference type="GO" id="GO:0006352">
    <property type="term" value="P:DNA-templated transcription initiation"/>
    <property type="evidence" value="ECO:0007669"/>
    <property type="project" value="InterPro"/>
</dbReference>
<protein>
    <submittedName>
        <fullName evidence="8">RNA polymerase sigma-70 factor, sigma-E family</fullName>
    </submittedName>
</protein>
<evidence type="ECO:0000259" key="7">
    <source>
        <dbReference type="Pfam" id="PF08281"/>
    </source>
</evidence>
<dbReference type="GO" id="GO:0003677">
    <property type="term" value="F:DNA binding"/>
    <property type="evidence" value="ECO:0007669"/>
    <property type="project" value="UniProtKB-KW"/>
</dbReference>
<dbReference type="SUPFAM" id="SSF88659">
    <property type="entry name" value="Sigma3 and sigma4 domains of RNA polymerase sigma factors"/>
    <property type="match status" value="1"/>
</dbReference>
<evidence type="ECO:0000259" key="6">
    <source>
        <dbReference type="Pfam" id="PF04542"/>
    </source>
</evidence>
<dbReference type="STRING" id="235985.SAMN05414137_12186"/>
<keyword evidence="3" id="KW-0731">Sigma factor</keyword>
<dbReference type="InterPro" id="IPR014284">
    <property type="entry name" value="RNA_pol_sigma-70_dom"/>
</dbReference>
<sequence>MTATGFGPSLAGRRDEEFAEFVSTRSGWLRKVAYLLTGDWHRADDLAQATVTKLYVRWHRLGGVENVDGYARQTLVNSFLAERRSPWARVLLGRGENGGDGPPPVVPQPDLDAVLDLRRALAELPPRQRATVVLRYFCDLTVEQTAETLGCTPGTVKSQTARGLDALRRVLTPDSEPTATGGGTS</sequence>
<dbReference type="Pfam" id="PF04542">
    <property type="entry name" value="Sigma70_r2"/>
    <property type="match status" value="1"/>
</dbReference>
<keyword evidence="9" id="KW-1185">Reference proteome</keyword>
<dbReference type="NCBIfam" id="TIGR02983">
    <property type="entry name" value="SigE-fam_strep"/>
    <property type="match status" value="1"/>
</dbReference>
<dbReference type="GO" id="GO:0016987">
    <property type="term" value="F:sigma factor activity"/>
    <property type="evidence" value="ECO:0007669"/>
    <property type="project" value="UniProtKB-KW"/>
</dbReference>
<comment type="similarity">
    <text evidence="1">Belongs to the sigma-70 factor family. ECF subfamily.</text>
</comment>
<organism evidence="8 9">
    <name type="scientific">Streptacidiphilus jiangxiensis</name>
    <dbReference type="NCBI Taxonomy" id="235985"/>
    <lineage>
        <taxon>Bacteria</taxon>
        <taxon>Bacillati</taxon>
        <taxon>Actinomycetota</taxon>
        <taxon>Actinomycetes</taxon>
        <taxon>Kitasatosporales</taxon>
        <taxon>Streptomycetaceae</taxon>
        <taxon>Streptacidiphilus</taxon>
    </lineage>
</organism>
<dbReference type="eggNOG" id="COG1595">
    <property type="taxonomic scope" value="Bacteria"/>
</dbReference>
<dbReference type="InterPro" id="IPR039425">
    <property type="entry name" value="RNA_pol_sigma-70-like"/>
</dbReference>
<dbReference type="OrthoDB" id="3783006at2"/>
<dbReference type="EMBL" id="FOAZ01000021">
    <property type="protein sequence ID" value="SEM24145.1"/>
    <property type="molecule type" value="Genomic_DNA"/>
</dbReference>
<evidence type="ECO:0000256" key="2">
    <source>
        <dbReference type="ARBA" id="ARBA00023015"/>
    </source>
</evidence>
<dbReference type="PANTHER" id="PTHR43133">
    <property type="entry name" value="RNA POLYMERASE ECF-TYPE SIGMA FACTO"/>
    <property type="match status" value="1"/>
</dbReference>
<keyword evidence="5" id="KW-0804">Transcription</keyword>
<dbReference type="PANTHER" id="PTHR43133:SF50">
    <property type="entry name" value="ECF RNA POLYMERASE SIGMA FACTOR SIGM"/>
    <property type="match status" value="1"/>
</dbReference>